<keyword evidence="2" id="KW-1185">Reference proteome</keyword>
<evidence type="ECO:0000313" key="1">
    <source>
        <dbReference type="EMBL" id="CAJ1055717.1"/>
    </source>
</evidence>
<evidence type="ECO:0000313" key="2">
    <source>
        <dbReference type="Proteomes" id="UP001178508"/>
    </source>
</evidence>
<reference evidence="1" key="1">
    <citation type="submission" date="2023-08" db="EMBL/GenBank/DDBJ databases">
        <authorList>
            <person name="Alioto T."/>
            <person name="Alioto T."/>
            <person name="Gomez Garrido J."/>
        </authorList>
    </citation>
    <scope>NUCLEOTIDE SEQUENCE</scope>
</reference>
<gene>
    <name evidence="1" type="ORF">XNOV1_A004315</name>
</gene>
<proteinExistence type="predicted"/>
<name>A0AAV1F386_XYRNO</name>
<dbReference type="Proteomes" id="UP001178508">
    <property type="component" value="Chromosome 4"/>
</dbReference>
<protein>
    <submittedName>
        <fullName evidence="1">Uncharacterized protein</fullName>
    </submittedName>
</protein>
<dbReference type="EMBL" id="OY660867">
    <property type="protein sequence ID" value="CAJ1055717.1"/>
    <property type="molecule type" value="Genomic_DNA"/>
</dbReference>
<organism evidence="1 2">
    <name type="scientific">Xyrichtys novacula</name>
    <name type="common">Pearly razorfish</name>
    <name type="synonym">Hemipteronotus novacula</name>
    <dbReference type="NCBI Taxonomy" id="13765"/>
    <lineage>
        <taxon>Eukaryota</taxon>
        <taxon>Metazoa</taxon>
        <taxon>Chordata</taxon>
        <taxon>Craniata</taxon>
        <taxon>Vertebrata</taxon>
        <taxon>Euteleostomi</taxon>
        <taxon>Actinopterygii</taxon>
        <taxon>Neopterygii</taxon>
        <taxon>Teleostei</taxon>
        <taxon>Neoteleostei</taxon>
        <taxon>Acanthomorphata</taxon>
        <taxon>Eupercaria</taxon>
        <taxon>Labriformes</taxon>
        <taxon>Labridae</taxon>
        <taxon>Xyrichtys</taxon>
    </lineage>
</organism>
<dbReference type="AlphaFoldDB" id="A0AAV1F386"/>
<sequence length="80" mass="9242">MERRAAVTLHTSVTAICKHPPGEGGEGRGERRQMEADQKLPFILKVKSQNSPDVRLPDLLLSSYWFYCNMMTGQRRTRHR</sequence>
<accession>A0AAV1F386</accession>